<dbReference type="PROSITE" id="PS50172">
    <property type="entry name" value="BRCT"/>
    <property type="match status" value="1"/>
</dbReference>
<dbReference type="AlphaFoldDB" id="A0A067MSA5"/>
<feature type="region of interest" description="Disordered" evidence="1">
    <location>
        <begin position="1"/>
        <end position="29"/>
    </location>
</feature>
<dbReference type="OrthoDB" id="2784667at2759"/>
<evidence type="ECO:0000313" key="3">
    <source>
        <dbReference type="EMBL" id="KDQ14732.1"/>
    </source>
</evidence>
<evidence type="ECO:0000256" key="1">
    <source>
        <dbReference type="SAM" id="MobiDB-lite"/>
    </source>
</evidence>
<dbReference type="InterPro" id="IPR036420">
    <property type="entry name" value="BRCT_dom_sf"/>
</dbReference>
<proteinExistence type="predicted"/>
<dbReference type="EMBL" id="KL198036">
    <property type="protein sequence ID" value="KDQ14732.1"/>
    <property type="molecule type" value="Genomic_DNA"/>
</dbReference>
<accession>A0A067MSA5</accession>
<evidence type="ECO:0000313" key="4">
    <source>
        <dbReference type="Proteomes" id="UP000027195"/>
    </source>
</evidence>
<feature type="region of interest" description="Disordered" evidence="1">
    <location>
        <begin position="117"/>
        <end position="151"/>
    </location>
</feature>
<sequence length="217" mass="23420">MPLHSDVIDLTSSPPPSKAPDMTNAASHSKNALPTSTIFSGKAFVFTGTWLTMSVESARDLCKINGGHVTNTVSARTSYVVVGAKGTRQDTKKLTEKGASLITEAEYLNMILSQGNTNDPLSKKRGLEDPSAGPSKPAKTRKSDQGSGAGSETALKLEWVTNFAHDGEIRVEGKTLTAFDCGGQVYKAHRGKSIIELLKKFDKWLEDCDGDYHSRLF</sequence>
<evidence type="ECO:0000259" key="2">
    <source>
        <dbReference type="PROSITE" id="PS50172"/>
    </source>
</evidence>
<gene>
    <name evidence="3" type="ORF">BOTBODRAFT_65980</name>
</gene>
<dbReference type="CDD" id="cd17748">
    <property type="entry name" value="BRCT_DNA_ligase_like"/>
    <property type="match status" value="1"/>
</dbReference>
<dbReference type="Pfam" id="PF00533">
    <property type="entry name" value="BRCT"/>
    <property type="match status" value="1"/>
</dbReference>
<reference evidence="4" key="1">
    <citation type="journal article" date="2014" name="Proc. Natl. Acad. Sci. U.S.A.">
        <title>Extensive sampling of basidiomycete genomes demonstrates inadequacy of the white-rot/brown-rot paradigm for wood decay fungi.</title>
        <authorList>
            <person name="Riley R."/>
            <person name="Salamov A.A."/>
            <person name="Brown D.W."/>
            <person name="Nagy L.G."/>
            <person name="Floudas D."/>
            <person name="Held B.W."/>
            <person name="Levasseur A."/>
            <person name="Lombard V."/>
            <person name="Morin E."/>
            <person name="Otillar R."/>
            <person name="Lindquist E.A."/>
            <person name="Sun H."/>
            <person name="LaButti K.M."/>
            <person name="Schmutz J."/>
            <person name="Jabbour D."/>
            <person name="Luo H."/>
            <person name="Baker S.E."/>
            <person name="Pisabarro A.G."/>
            <person name="Walton J.D."/>
            <person name="Blanchette R.A."/>
            <person name="Henrissat B."/>
            <person name="Martin F."/>
            <person name="Cullen D."/>
            <person name="Hibbett D.S."/>
            <person name="Grigoriev I.V."/>
        </authorList>
    </citation>
    <scope>NUCLEOTIDE SEQUENCE [LARGE SCALE GENOMIC DNA]</scope>
    <source>
        <strain evidence="4">FD-172 SS1</strain>
    </source>
</reference>
<feature type="domain" description="BRCT" evidence="2">
    <location>
        <begin position="34"/>
        <end position="108"/>
    </location>
</feature>
<protein>
    <recommendedName>
        <fullName evidence="2">BRCT domain-containing protein</fullName>
    </recommendedName>
</protein>
<dbReference type="HOGENOM" id="CLU_113804_0_0_1"/>
<keyword evidence="4" id="KW-1185">Reference proteome</keyword>
<dbReference type="SUPFAM" id="SSF52113">
    <property type="entry name" value="BRCT domain"/>
    <property type="match status" value="1"/>
</dbReference>
<dbReference type="Gene3D" id="3.40.50.10190">
    <property type="entry name" value="BRCT domain"/>
    <property type="match status" value="1"/>
</dbReference>
<dbReference type="InParanoid" id="A0A067MSA5"/>
<name>A0A067MSA5_BOTB1</name>
<dbReference type="Proteomes" id="UP000027195">
    <property type="component" value="Unassembled WGS sequence"/>
</dbReference>
<dbReference type="InterPro" id="IPR001357">
    <property type="entry name" value="BRCT_dom"/>
</dbReference>
<organism evidence="3 4">
    <name type="scientific">Botryobasidium botryosum (strain FD-172 SS1)</name>
    <dbReference type="NCBI Taxonomy" id="930990"/>
    <lineage>
        <taxon>Eukaryota</taxon>
        <taxon>Fungi</taxon>
        <taxon>Dikarya</taxon>
        <taxon>Basidiomycota</taxon>
        <taxon>Agaricomycotina</taxon>
        <taxon>Agaricomycetes</taxon>
        <taxon>Cantharellales</taxon>
        <taxon>Botryobasidiaceae</taxon>
        <taxon>Botryobasidium</taxon>
    </lineage>
</organism>